<comment type="similarity">
    <text evidence="4 11">Belongs to the acyl-CoA oxidase family.</text>
</comment>
<dbReference type="OrthoDB" id="538336at2759"/>
<reference evidence="19" key="2">
    <citation type="submission" date="2025-08" db="UniProtKB">
        <authorList>
            <consortium name="RefSeq"/>
        </authorList>
    </citation>
    <scope>IDENTIFICATION</scope>
    <source>
        <strain evidence="19">14028-0561.14</strain>
        <tissue evidence="19">Whole fly</tissue>
    </source>
</reference>
<evidence type="ECO:0000256" key="7">
    <source>
        <dbReference type="ARBA" id="ARBA00022832"/>
    </source>
</evidence>
<dbReference type="Proteomes" id="UP001652661">
    <property type="component" value="Chromosome 2R"/>
</dbReference>
<proteinExistence type="inferred from homology"/>
<evidence type="ECO:0000256" key="4">
    <source>
        <dbReference type="ARBA" id="ARBA00006288"/>
    </source>
</evidence>
<feature type="domain" description="Acyl-coenzyme A oxidase N-terminal" evidence="16">
    <location>
        <begin position="26"/>
        <end position="151"/>
    </location>
</feature>
<dbReference type="Gene3D" id="1.10.540.10">
    <property type="entry name" value="Acyl-CoA dehydrogenase/oxidase, N-terminal domain"/>
    <property type="match status" value="1"/>
</dbReference>
<dbReference type="InterPro" id="IPR029320">
    <property type="entry name" value="Acyl-CoA_ox_N"/>
</dbReference>
<feature type="domain" description="Acyl-CoA oxidase C-terminal" evidence="14">
    <location>
        <begin position="490"/>
        <end position="673"/>
    </location>
</feature>
<evidence type="ECO:0000256" key="9">
    <source>
        <dbReference type="ARBA" id="ARBA00023098"/>
    </source>
</evidence>
<keyword evidence="9" id="KW-0443">Lipid metabolism</keyword>
<comment type="cofactor">
    <cofactor evidence="1">
        <name>FAD</name>
        <dbReference type="ChEBI" id="CHEBI:57692"/>
    </cofactor>
</comment>
<keyword evidence="6 11" id="KW-0274">FAD</keyword>
<dbReference type="FunFam" id="1.20.140.10:FF:000005">
    <property type="entry name" value="Acyl-coenzyme A oxidase"/>
    <property type="match status" value="1"/>
</dbReference>
<keyword evidence="7" id="KW-0276">Fatty acid metabolism</keyword>
<dbReference type="Pfam" id="PF01756">
    <property type="entry name" value="ACOX"/>
    <property type="match status" value="1"/>
</dbReference>
<dbReference type="GO" id="GO:0055088">
    <property type="term" value="P:lipid homeostasis"/>
    <property type="evidence" value="ECO:0007669"/>
    <property type="project" value="TreeGrafter"/>
</dbReference>
<dbReference type="PANTHER" id="PTHR10909:SF250">
    <property type="entry name" value="PEROXISOMAL ACYL-COENZYME A OXIDASE 1"/>
    <property type="match status" value="1"/>
</dbReference>
<protein>
    <recommendedName>
        <fullName evidence="11">Acyl-coenzyme A oxidase</fullName>
    </recommendedName>
</protein>
<dbReference type="InterPro" id="IPR012258">
    <property type="entry name" value="Acyl-CoA_oxidase"/>
</dbReference>
<dbReference type="InterPro" id="IPR002655">
    <property type="entry name" value="Acyl-CoA_oxidase_C"/>
</dbReference>
<evidence type="ECO:0000256" key="10">
    <source>
        <dbReference type="ARBA" id="ARBA00023140"/>
    </source>
</evidence>
<evidence type="ECO:0000256" key="6">
    <source>
        <dbReference type="ARBA" id="ARBA00022827"/>
    </source>
</evidence>
<evidence type="ECO:0000259" key="17">
    <source>
        <dbReference type="Pfam" id="PF22924"/>
    </source>
</evidence>
<dbReference type="Gene3D" id="2.40.110.10">
    <property type="entry name" value="Butyryl-CoA Dehydrogenase, subunit A, domain 2"/>
    <property type="match status" value="1"/>
</dbReference>
<dbReference type="SUPFAM" id="SSF56645">
    <property type="entry name" value="Acyl-CoA dehydrogenase NM domain-like"/>
    <property type="match status" value="1"/>
</dbReference>
<dbReference type="RefSeq" id="XP_017022415.1">
    <property type="nucleotide sequence ID" value="XM_017166926.2"/>
</dbReference>
<dbReference type="Gene3D" id="1.20.140.10">
    <property type="entry name" value="Butyryl-CoA Dehydrogenase, subunit A, domain 3"/>
    <property type="match status" value="2"/>
</dbReference>
<dbReference type="Pfam" id="PF14749">
    <property type="entry name" value="Acyl-CoA_ox_N"/>
    <property type="match status" value="1"/>
</dbReference>
<dbReference type="InterPro" id="IPR006091">
    <property type="entry name" value="Acyl-CoA_Oxase/DH_mid-dom"/>
</dbReference>
<feature type="domain" description="Acyl-CoA oxidase/dehydrogenase middle" evidence="15">
    <location>
        <begin position="155"/>
        <end position="264"/>
    </location>
</feature>
<feature type="domain" description="Acyl-CoA oxidase C-alpha1" evidence="17">
    <location>
        <begin position="294"/>
        <end position="455"/>
    </location>
</feature>
<evidence type="ECO:0000313" key="18">
    <source>
        <dbReference type="Proteomes" id="UP001652661"/>
    </source>
</evidence>
<dbReference type="GO" id="GO:0005504">
    <property type="term" value="F:fatty acid binding"/>
    <property type="evidence" value="ECO:0007669"/>
    <property type="project" value="TreeGrafter"/>
</dbReference>
<name>A0A6P4I2Q2_DROKI</name>
<dbReference type="PANTHER" id="PTHR10909">
    <property type="entry name" value="ELECTRON TRANSPORT OXIDOREDUCTASE"/>
    <property type="match status" value="1"/>
</dbReference>
<dbReference type="Pfam" id="PF02770">
    <property type="entry name" value="Acyl-CoA_dh_M"/>
    <property type="match status" value="1"/>
</dbReference>
<dbReference type="InterPro" id="IPR046373">
    <property type="entry name" value="Acyl-CoA_Oxase/DH_mid-dom_sf"/>
</dbReference>
<evidence type="ECO:0000256" key="11">
    <source>
        <dbReference type="PIRNR" id="PIRNR000168"/>
    </source>
</evidence>
<dbReference type="InterPro" id="IPR037069">
    <property type="entry name" value="AcylCoA_DH/ox_N_sf"/>
</dbReference>
<evidence type="ECO:0000256" key="12">
    <source>
        <dbReference type="PIRSR" id="PIRSR000168-1"/>
    </source>
</evidence>
<keyword evidence="5 11" id="KW-0285">Flavoprotein</keyword>
<evidence type="ECO:0000256" key="5">
    <source>
        <dbReference type="ARBA" id="ARBA00022630"/>
    </source>
</evidence>
<comment type="pathway">
    <text evidence="3">Lipid metabolism; peroxisomal fatty acid beta-oxidation.</text>
</comment>
<evidence type="ECO:0000259" key="16">
    <source>
        <dbReference type="Pfam" id="PF14749"/>
    </source>
</evidence>
<gene>
    <name evidence="19" type="primary">LOC108074752</name>
</gene>
<keyword evidence="8" id="KW-0560">Oxidoreductase</keyword>
<keyword evidence="18" id="KW-1185">Reference proteome</keyword>
<evidence type="ECO:0000259" key="15">
    <source>
        <dbReference type="Pfam" id="PF02770"/>
    </source>
</evidence>
<dbReference type="GO" id="GO:0033540">
    <property type="term" value="P:fatty acid beta-oxidation using acyl-CoA oxidase"/>
    <property type="evidence" value="ECO:0007669"/>
    <property type="project" value="TreeGrafter"/>
</dbReference>
<dbReference type="InterPro" id="IPR055060">
    <property type="entry name" value="ACOX_C_alpha1"/>
</dbReference>
<dbReference type="GO" id="GO:0005777">
    <property type="term" value="C:peroxisome"/>
    <property type="evidence" value="ECO:0007669"/>
    <property type="project" value="UniProtKB-SubCell"/>
</dbReference>
<comment type="subcellular location">
    <subcellularLocation>
        <location evidence="2">Peroxisome</location>
    </subcellularLocation>
</comment>
<keyword evidence="10" id="KW-0576">Peroxisome</keyword>
<evidence type="ECO:0000256" key="8">
    <source>
        <dbReference type="ARBA" id="ARBA00023002"/>
    </source>
</evidence>
<dbReference type="GeneID" id="108074752"/>
<dbReference type="GO" id="GO:0003997">
    <property type="term" value="F:acyl-CoA oxidase activity"/>
    <property type="evidence" value="ECO:0007669"/>
    <property type="project" value="InterPro"/>
</dbReference>
<dbReference type="AlphaFoldDB" id="A0A6P4I2Q2"/>
<organism evidence="18 19">
    <name type="scientific">Drosophila kikkawai</name>
    <name type="common">Fruit fly</name>
    <dbReference type="NCBI Taxonomy" id="30033"/>
    <lineage>
        <taxon>Eukaryota</taxon>
        <taxon>Metazoa</taxon>
        <taxon>Ecdysozoa</taxon>
        <taxon>Arthropoda</taxon>
        <taxon>Hexapoda</taxon>
        <taxon>Insecta</taxon>
        <taxon>Pterygota</taxon>
        <taxon>Neoptera</taxon>
        <taxon>Endopterygota</taxon>
        <taxon>Diptera</taxon>
        <taxon>Brachycera</taxon>
        <taxon>Muscomorpha</taxon>
        <taxon>Ephydroidea</taxon>
        <taxon>Drosophilidae</taxon>
        <taxon>Drosophila</taxon>
        <taxon>Sophophora</taxon>
    </lineage>
</organism>
<dbReference type="Pfam" id="PF22924">
    <property type="entry name" value="ACOX_C_alpha1"/>
    <property type="match status" value="1"/>
</dbReference>
<evidence type="ECO:0000256" key="1">
    <source>
        <dbReference type="ARBA" id="ARBA00001974"/>
    </source>
</evidence>
<evidence type="ECO:0000259" key="14">
    <source>
        <dbReference type="Pfam" id="PF01756"/>
    </source>
</evidence>
<feature type="binding site" evidence="13">
    <location>
        <position position="158"/>
    </location>
    <ligand>
        <name>FAD</name>
        <dbReference type="ChEBI" id="CHEBI:57692"/>
    </ligand>
</feature>
<evidence type="ECO:0000256" key="3">
    <source>
        <dbReference type="ARBA" id="ARBA00004846"/>
    </source>
</evidence>
<dbReference type="InterPro" id="IPR036250">
    <property type="entry name" value="AcylCo_DH-like_C"/>
</dbReference>
<accession>A0A6P4I2Q2</accession>
<evidence type="ECO:0000256" key="13">
    <source>
        <dbReference type="PIRSR" id="PIRSR000168-2"/>
    </source>
</evidence>
<sequence length="676" mass="76200">MTPTLVVPITVNPDLQKERDGASLSTEEFAAWWAGGKEILKFNREVRSYLEKDVDLNEVMKLEAKSHEEINEFTMRAALEAAQKLRCLQQERNPGGNEYWPNLYEQPVMWCLVPGGNPFSVMYVMLVKALQAHCTPEQYEDFGKRVERFEISATYAQTELGHGTYLRGLETRADYDPKTDEFVLNTPKISSYKWWAAGLGQCCNYCLVMAQLYINGQFKGPHMFFVQVRDEETFEPLPGVHIGDIGKKMGYIGTNHGFLGLKNVRIPRTRMLMRYAKVNADGSFVSSPNSVLNYFAMVRSRCLIVRNNAAYLAAAATIATRYSAVRRQSPINPKEREPQIMDHVTQQMKLFPEIATSLAYAMSSDYLWNLYEQTIKDIENGKYERLPELHSLSCALKVTSAVDSAAGVERLRLGCGGHGYLSSSNMSNFYALATAACTYEGENTVLLLQIGRFLMKSWRSALSGAPLAPTVQYLAEVQKNPDFGTWTGSWENMVKAMKYTAANKTRLAFKSLLARLSRGETEENAANHTGIEFTQAAELHGRAFVFSSFTDEVTGPKSQTRSASLNCVLENLLELYLVKETLNQMSNLLRFIQLTDTDLRRLQDRLETVLTKLRPDAVAIVDGFDFSDLQLNSTLGSFDGNVYERMFDAALNTPMNQKSVPKSFNEMLKPFMKSNI</sequence>
<reference evidence="18" key="1">
    <citation type="submission" date="2025-05" db="UniProtKB">
        <authorList>
            <consortium name="RefSeq"/>
        </authorList>
    </citation>
    <scope>NUCLEOTIDE SEQUENCE [LARGE SCALE GENOMIC DNA]</scope>
    <source>
        <strain evidence="18">14028-0561.14</strain>
    </source>
</reference>
<dbReference type="PIRSF" id="PIRSF000168">
    <property type="entry name" value="Acyl-CoA_oxidase"/>
    <property type="match status" value="1"/>
</dbReference>
<feature type="active site" description="Proton acceptor" evidence="12">
    <location>
        <position position="440"/>
    </location>
</feature>
<dbReference type="InterPro" id="IPR009100">
    <property type="entry name" value="AcylCoA_DH/oxidase_NM_dom_sf"/>
</dbReference>
<dbReference type="SUPFAM" id="SSF47203">
    <property type="entry name" value="Acyl-CoA dehydrogenase C-terminal domain-like"/>
    <property type="match status" value="2"/>
</dbReference>
<dbReference type="FunFam" id="1.20.140.10:FF:000013">
    <property type="entry name" value="Acyl-coenzyme A oxidase"/>
    <property type="match status" value="1"/>
</dbReference>
<evidence type="ECO:0000313" key="19">
    <source>
        <dbReference type="RefSeq" id="XP_017022415.1"/>
    </source>
</evidence>
<dbReference type="FunFam" id="2.40.110.10:FF:000003">
    <property type="entry name" value="Acyl-coenzyme A oxidase"/>
    <property type="match status" value="1"/>
</dbReference>
<evidence type="ECO:0000256" key="2">
    <source>
        <dbReference type="ARBA" id="ARBA00004275"/>
    </source>
</evidence>
<dbReference type="GO" id="GO:0071949">
    <property type="term" value="F:FAD binding"/>
    <property type="evidence" value="ECO:0007669"/>
    <property type="project" value="InterPro"/>
</dbReference>